<feature type="region of interest" description="Disordered" evidence="9">
    <location>
        <begin position="159"/>
        <end position="192"/>
    </location>
</feature>
<evidence type="ECO:0000256" key="3">
    <source>
        <dbReference type="ARBA" id="ARBA00022722"/>
    </source>
</evidence>
<keyword evidence="5" id="KW-0378">Hydrolase</keyword>
<dbReference type="NCBIfam" id="TIGR02582">
    <property type="entry name" value="cas7_TM1809"/>
    <property type="match status" value="1"/>
</dbReference>
<dbReference type="InterPro" id="IPR052216">
    <property type="entry name" value="CRISPR_Csm3_endoribonuclease"/>
</dbReference>
<evidence type="ECO:0000256" key="2">
    <source>
        <dbReference type="ARBA" id="ARBA00022150"/>
    </source>
</evidence>
<organism evidence="11 12">
    <name type="scientific">Jhaorihella thermophila</name>
    <dbReference type="NCBI Taxonomy" id="488547"/>
    <lineage>
        <taxon>Bacteria</taxon>
        <taxon>Pseudomonadati</taxon>
        <taxon>Pseudomonadota</taxon>
        <taxon>Alphaproteobacteria</taxon>
        <taxon>Rhodobacterales</taxon>
        <taxon>Paracoccaceae</taxon>
        <taxon>Jhaorihella</taxon>
    </lineage>
</organism>
<dbReference type="GO" id="GO:0051607">
    <property type="term" value="P:defense response to virus"/>
    <property type="evidence" value="ECO:0007669"/>
    <property type="project" value="UniProtKB-KW"/>
</dbReference>
<keyword evidence="4" id="KW-0255">Endonuclease</keyword>
<dbReference type="AlphaFoldDB" id="A0A1H5WYB4"/>
<keyword evidence="7" id="KW-0051">Antiviral defense</keyword>
<dbReference type="InterPro" id="IPR013412">
    <property type="entry name" value="CRISPR-assoc_RAMP_Csm3"/>
</dbReference>
<proteinExistence type="inferred from homology"/>
<dbReference type="PANTHER" id="PTHR35579:SF6">
    <property type="entry name" value="DUF324 DOMAIN-CONTAINING PROTEIN"/>
    <property type="match status" value="1"/>
</dbReference>
<feature type="domain" description="CRISPR type III-associated protein" evidence="10">
    <location>
        <begin position="21"/>
        <end position="157"/>
    </location>
</feature>
<evidence type="ECO:0000256" key="5">
    <source>
        <dbReference type="ARBA" id="ARBA00022801"/>
    </source>
</evidence>
<dbReference type="OrthoDB" id="9789361at2"/>
<evidence type="ECO:0000313" key="11">
    <source>
        <dbReference type="EMBL" id="SEG04649.1"/>
    </source>
</evidence>
<accession>A0A1H5WYB4</accession>
<evidence type="ECO:0000256" key="1">
    <source>
        <dbReference type="ARBA" id="ARBA00006342"/>
    </source>
</evidence>
<reference evidence="11 12" key="1">
    <citation type="submission" date="2016-10" db="EMBL/GenBank/DDBJ databases">
        <authorList>
            <person name="de Groot N.N."/>
        </authorList>
    </citation>
    <scope>NUCLEOTIDE SEQUENCE [LARGE SCALE GENOMIC DNA]</scope>
    <source>
        <strain evidence="11 12">DSM 23413</strain>
    </source>
</reference>
<comment type="similarity">
    <text evidence="1">Belongs to the CRISPR-associated Csm3 family.</text>
</comment>
<dbReference type="GO" id="GO:0016787">
    <property type="term" value="F:hydrolase activity"/>
    <property type="evidence" value="ECO:0007669"/>
    <property type="project" value="UniProtKB-KW"/>
</dbReference>
<name>A0A1H5WYB4_9RHOB</name>
<dbReference type="RefSeq" id="WP_104008337.1">
    <property type="nucleotide sequence ID" value="NZ_FNVD01000009.1"/>
</dbReference>
<evidence type="ECO:0000256" key="7">
    <source>
        <dbReference type="ARBA" id="ARBA00023118"/>
    </source>
</evidence>
<dbReference type="Proteomes" id="UP000236742">
    <property type="component" value="Unassembled WGS sequence"/>
</dbReference>
<evidence type="ECO:0000256" key="6">
    <source>
        <dbReference type="ARBA" id="ARBA00022884"/>
    </source>
</evidence>
<dbReference type="PANTHER" id="PTHR35579">
    <property type="entry name" value="CRISPR SYSTEM CMS ENDORIBONUCLEASE CSM3"/>
    <property type="match status" value="1"/>
</dbReference>
<evidence type="ECO:0000256" key="4">
    <source>
        <dbReference type="ARBA" id="ARBA00022759"/>
    </source>
</evidence>
<keyword evidence="3" id="KW-0540">Nuclease</keyword>
<evidence type="ECO:0000256" key="9">
    <source>
        <dbReference type="SAM" id="MobiDB-lite"/>
    </source>
</evidence>
<evidence type="ECO:0000313" key="12">
    <source>
        <dbReference type="Proteomes" id="UP000236742"/>
    </source>
</evidence>
<dbReference type="GO" id="GO:0004519">
    <property type="term" value="F:endonuclease activity"/>
    <property type="evidence" value="ECO:0007669"/>
    <property type="project" value="UniProtKB-KW"/>
</dbReference>
<protein>
    <recommendedName>
        <fullName evidence="2">CRISPR system Cms endoribonuclease Csm3</fullName>
    </recommendedName>
    <alternativeName>
        <fullName evidence="8">CRISPR type III A-associated RAMP protein Csm3</fullName>
    </alternativeName>
</protein>
<evidence type="ECO:0000256" key="8">
    <source>
        <dbReference type="ARBA" id="ARBA00033183"/>
    </source>
</evidence>
<dbReference type="Pfam" id="PF03787">
    <property type="entry name" value="RAMPs"/>
    <property type="match status" value="1"/>
</dbReference>
<keyword evidence="12" id="KW-1185">Reference proteome</keyword>
<evidence type="ECO:0000259" key="10">
    <source>
        <dbReference type="Pfam" id="PF03787"/>
    </source>
</evidence>
<dbReference type="GO" id="GO:0003723">
    <property type="term" value="F:RNA binding"/>
    <property type="evidence" value="ECO:0007669"/>
    <property type="project" value="UniProtKB-KW"/>
</dbReference>
<gene>
    <name evidence="11" type="ORF">SAMN05421751_10994</name>
</gene>
<sequence>MEAAEKTVDAYIGQALVTGTLVVDTGLHIGAGKDEIEIGGIDNPVVKTPQGDPYVPGSSIKGKMRFLMEWAFGKVRANGDGKVWGWSDEDVAPGDPILRIFGTAAKKDAWLEGPTRLLVRDAMLDTAWREQALSAGRELTEIKTEVTIDRIAGKALDGVGARQTERVPPVRGSPSRRHSGSSRLAETRARMT</sequence>
<dbReference type="EMBL" id="FNVD01000009">
    <property type="protein sequence ID" value="SEG04649.1"/>
    <property type="molecule type" value="Genomic_DNA"/>
</dbReference>
<dbReference type="InterPro" id="IPR005537">
    <property type="entry name" value="RAMP_III_fam"/>
</dbReference>
<keyword evidence="6" id="KW-0694">RNA-binding</keyword>